<keyword evidence="5 9" id="KW-0238">DNA-binding</keyword>
<reference evidence="12 13" key="1">
    <citation type="submission" date="2018-05" db="EMBL/GenBank/DDBJ databases">
        <title>Leucothrix arctica sp. nov., isolated from Arctic seawater.</title>
        <authorList>
            <person name="Choi A."/>
            <person name="Baek K."/>
        </authorList>
    </citation>
    <scope>NUCLEOTIDE SEQUENCE [LARGE SCALE GENOMIC DNA]</scope>
    <source>
        <strain evidence="12 13">JCM 18388</strain>
    </source>
</reference>
<comment type="caution">
    <text evidence="12">The sequence shown here is derived from an EMBL/GenBank/DDBJ whole genome shotgun (WGS) entry which is preliminary data.</text>
</comment>
<dbReference type="GO" id="GO:0000976">
    <property type="term" value="F:transcription cis-regulatory region binding"/>
    <property type="evidence" value="ECO:0007669"/>
    <property type="project" value="TreeGrafter"/>
</dbReference>
<sequence length="240" mass="27095">MNHIVIVEDDASIAEMLTFHMKAQGYQITHFADGEEARQNLMQHDYDLVLLDIMLPNCNGLDICKALRQKNPAVPILMLTSLDGEADRVIGLELGADDYLTKPFSMRECTARVKALLRRSQLAAPTAEPEKTESEQLIIAELSLDSGSRVASLDGREIELTAREFDLLFYLAQNHGRVYSRSQLLDAIWGYSHDGYEHTINTHINRLRNKLKRSDGLSDFIQTVWGVGYKFVNPDQADKS</sequence>
<dbReference type="SMART" id="SM00862">
    <property type="entry name" value="Trans_reg_C"/>
    <property type="match status" value="1"/>
</dbReference>
<dbReference type="GO" id="GO:0006355">
    <property type="term" value="P:regulation of DNA-templated transcription"/>
    <property type="evidence" value="ECO:0007669"/>
    <property type="project" value="InterPro"/>
</dbReference>
<dbReference type="CDD" id="cd17574">
    <property type="entry name" value="REC_OmpR"/>
    <property type="match status" value="1"/>
</dbReference>
<gene>
    <name evidence="12" type="ORF">DKW60_15360</name>
</gene>
<dbReference type="EMBL" id="QGKM01000047">
    <property type="protein sequence ID" value="PWQ95099.1"/>
    <property type="molecule type" value="Genomic_DNA"/>
</dbReference>
<feature type="modified residue" description="4-aspartylphosphate" evidence="8">
    <location>
        <position position="52"/>
    </location>
</feature>
<dbReference type="RefSeq" id="WP_109838545.1">
    <property type="nucleotide sequence ID" value="NZ_QGKM01000047.1"/>
</dbReference>
<evidence type="ECO:0000259" key="10">
    <source>
        <dbReference type="PROSITE" id="PS50110"/>
    </source>
</evidence>
<accession>A0A317C9P8</accession>
<dbReference type="InterPro" id="IPR001789">
    <property type="entry name" value="Sig_transdc_resp-reg_receiver"/>
</dbReference>
<dbReference type="CDD" id="cd00383">
    <property type="entry name" value="trans_reg_C"/>
    <property type="match status" value="1"/>
</dbReference>
<dbReference type="Proteomes" id="UP000245539">
    <property type="component" value="Unassembled WGS sequence"/>
</dbReference>
<dbReference type="SMART" id="SM00448">
    <property type="entry name" value="REC"/>
    <property type="match status" value="1"/>
</dbReference>
<comment type="function">
    <text evidence="7">This protein is a positive regulator for the phosphate regulon. Transcription of this operon is positively regulated by PhoB and PhoR when phosphate is limited.</text>
</comment>
<feature type="domain" description="Response regulatory" evidence="10">
    <location>
        <begin position="3"/>
        <end position="117"/>
    </location>
</feature>
<dbReference type="InterPro" id="IPR001867">
    <property type="entry name" value="OmpR/PhoB-type_DNA-bd"/>
</dbReference>
<dbReference type="PANTHER" id="PTHR48111:SF1">
    <property type="entry name" value="TWO-COMPONENT RESPONSE REGULATOR ORR33"/>
    <property type="match status" value="1"/>
</dbReference>
<name>A0A317C9P8_9GAMM</name>
<dbReference type="Pfam" id="PF00486">
    <property type="entry name" value="Trans_reg_C"/>
    <property type="match status" value="1"/>
</dbReference>
<keyword evidence="2 8" id="KW-0597">Phosphoprotein</keyword>
<evidence type="ECO:0000256" key="7">
    <source>
        <dbReference type="ARBA" id="ARBA00024735"/>
    </source>
</evidence>
<evidence type="ECO:0000313" key="13">
    <source>
        <dbReference type="Proteomes" id="UP000245539"/>
    </source>
</evidence>
<dbReference type="AlphaFoldDB" id="A0A317C9P8"/>
<organism evidence="12 13">
    <name type="scientific">Leucothrix pacifica</name>
    <dbReference type="NCBI Taxonomy" id="1247513"/>
    <lineage>
        <taxon>Bacteria</taxon>
        <taxon>Pseudomonadati</taxon>
        <taxon>Pseudomonadota</taxon>
        <taxon>Gammaproteobacteria</taxon>
        <taxon>Thiotrichales</taxon>
        <taxon>Thiotrichaceae</taxon>
        <taxon>Leucothrix</taxon>
    </lineage>
</organism>
<dbReference type="InterPro" id="IPR016032">
    <property type="entry name" value="Sig_transdc_resp-reg_C-effctor"/>
</dbReference>
<evidence type="ECO:0000256" key="3">
    <source>
        <dbReference type="ARBA" id="ARBA00023012"/>
    </source>
</evidence>
<feature type="DNA-binding region" description="OmpR/PhoB-type" evidence="9">
    <location>
        <begin position="134"/>
        <end position="233"/>
    </location>
</feature>
<evidence type="ECO:0000256" key="2">
    <source>
        <dbReference type="ARBA" id="ARBA00022553"/>
    </source>
</evidence>
<dbReference type="Gene3D" id="6.10.250.690">
    <property type="match status" value="1"/>
</dbReference>
<keyword evidence="13" id="KW-1185">Reference proteome</keyword>
<evidence type="ECO:0000256" key="1">
    <source>
        <dbReference type="ARBA" id="ARBA00013332"/>
    </source>
</evidence>
<dbReference type="OrthoDB" id="9802426at2"/>
<proteinExistence type="predicted"/>
<dbReference type="GO" id="GO:0005829">
    <property type="term" value="C:cytosol"/>
    <property type="evidence" value="ECO:0007669"/>
    <property type="project" value="TreeGrafter"/>
</dbReference>
<keyword evidence="4" id="KW-0805">Transcription regulation</keyword>
<feature type="domain" description="OmpR/PhoB-type" evidence="11">
    <location>
        <begin position="134"/>
        <end position="233"/>
    </location>
</feature>
<evidence type="ECO:0000256" key="6">
    <source>
        <dbReference type="ARBA" id="ARBA00023163"/>
    </source>
</evidence>
<dbReference type="GO" id="GO:0032993">
    <property type="term" value="C:protein-DNA complex"/>
    <property type="evidence" value="ECO:0007669"/>
    <property type="project" value="TreeGrafter"/>
</dbReference>
<dbReference type="Gene3D" id="3.40.50.2300">
    <property type="match status" value="1"/>
</dbReference>
<dbReference type="GO" id="GO:0000156">
    <property type="term" value="F:phosphorelay response regulator activity"/>
    <property type="evidence" value="ECO:0007669"/>
    <property type="project" value="TreeGrafter"/>
</dbReference>
<dbReference type="SUPFAM" id="SSF46894">
    <property type="entry name" value="C-terminal effector domain of the bipartite response regulators"/>
    <property type="match status" value="1"/>
</dbReference>
<dbReference type="InterPro" id="IPR036388">
    <property type="entry name" value="WH-like_DNA-bd_sf"/>
</dbReference>
<keyword evidence="6" id="KW-0804">Transcription</keyword>
<keyword evidence="3" id="KW-0902">Two-component regulatory system</keyword>
<dbReference type="FunFam" id="1.10.10.10:FF:000018">
    <property type="entry name" value="DNA-binding response regulator ResD"/>
    <property type="match status" value="1"/>
</dbReference>
<dbReference type="PROSITE" id="PS50110">
    <property type="entry name" value="RESPONSE_REGULATORY"/>
    <property type="match status" value="1"/>
</dbReference>
<evidence type="ECO:0000259" key="11">
    <source>
        <dbReference type="PROSITE" id="PS51755"/>
    </source>
</evidence>
<evidence type="ECO:0000256" key="5">
    <source>
        <dbReference type="ARBA" id="ARBA00023125"/>
    </source>
</evidence>
<evidence type="ECO:0000256" key="8">
    <source>
        <dbReference type="PROSITE-ProRule" id="PRU00169"/>
    </source>
</evidence>
<protein>
    <recommendedName>
        <fullName evidence="1">Phosphate regulon transcriptional regulatory protein PhoB</fullName>
    </recommendedName>
</protein>
<dbReference type="PROSITE" id="PS51755">
    <property type="entry name" value="OMPR_PHOB"/>
    <property type="match status" value="1"/>
</dbReference>
<dbReference type="InterPro" id="IPR039420">
    <property type="entry name" value="WalR-like"/>
</dbReference>
<dbReference type="Gene3D" id="1.10.10.10">
    <property type="entry name" value="Winged helix-like DNA-binding domain superfamily/Winged helix DNA-binding domain"/>
    <property type="match status" value="1"/>
</dbReference>
<dbReference type="PANTHER" id="PTHR48111">
    <property type="entry name" value="REGULATOR OF RPOS"/>
    <property type="match status" value="1"/>
</dbReference>
<dbReference type="InterPro" id="IPR011006">
    <property type="entry name" value="CheY-like_superfamily"/>
</dbReference>
<dbReference type="Pfam" id="PF00072">
    <property type="entry name" value="Response_reg"/>
    <property type="match status" value="1"/>
</dbReference>
<evidence type="ECO:0000256" key="9">
    <source>
        <dbReference type="PROSITE-ProRule" id="PRU01091"/>
    </source>
</evidence>
<dbReference type="SUPFAM" id="SSF52172">
    <property type="entry name" value="CheY-like"/>
    <property type="match status" value="1"/>
</dbReference>
<dbReference type="FunFam" id="3.40.50.2300:FF:000001">
    <property type="entry name" value="DNA-binding response regulator PhoB"/>
    <property type="match status" value="1"/>
</dbReference>
<evidence type="ECO:0000256" key="4">
    <source>
        <dbReference type="ARBA" id="ARBA00023015"/>
    </source>
</evidence>
<evidence type="ECO:0000313" key="12">
    <source>
        <dbReference type="EMBL" id="PWQ95099.1"/>
    </source>
</evidence>